<evidence type="ECO:0000313" key="3">
    <source>
        <dbReference type="Proteomes" id="UP000278398"/>
    </source>
</evidence>
<sequence length="307" mass="32629">MTAAGTRDKGLDRMPAGNPPLRWRSTVHRAELTPTLGISADESKRGFIMSIWSRLPLMAVGVSLLALAACSDEQNAAQAPQQPPVAQAPEPAPAPNRNDDALNRIGEGAGMILDGAGDLARDARQRTERLLEDAGPTLERARGYARELGVVINELTERAMREFAAGVETVERRIEESERTRQPASGDAAAVLSPSAQLRADTRAAARAGPAGVGPAYVGVWAGDAASCARIDVDPVEMMAVITPTTIRRYEAVCNFTETPLVDGSANLVAACIAEGEMEDRSISLAMPQTDRLTLDGAELVRCHLPE</sequence>
<comment type="caution">
    <text evidence="2">The sequence shown here is derived from an EMBL/GenBank/DDBJ whole genome shotgun (WGS) entry which is preliminary data.</text>
</comment>
<gene>
    <name evidence="2" type="ORF">EJC49_21615</name>
</gene>
<feature type="region of interest" description="Disordered" evidence="1">
    <location>
        <begin position="1"/>
        <end position="21"/>
    </location>
</feature>
<proteinExistence type="predicted"/>
<protein>
    <submittedName>
        <fullName evidence="2">Uncharacterized protein</fullName>
    </submittedName>
</protein>
<dbReference type="RefSeq" id="WP_126702005.1">
    <property type="nucleotide sequence ID" value="NZ_RWKW01000098.1"/>
</dbReference>
<name>A0A429YR87_9HYPH</name>
<dbReference type="AlphaFoldDB" id="A0A429YR87"/>
<keyword evidence="3" id="KW-1185">Reference proteome</keyword>
<feature type="region of interest" description="Disordered" evidence="1">
    <location>
        <begin position="75"/>
        <end position="101"/>
    </location>
</feature>
<accession>A0A429YR87</accession>
<dbReference type="Proteomes" id="UP000278398">
    <property type="component" value="Unassembled WGS sequence"/>
</dbReference>
<feature type="compositionally biased region" description="Basic and acidic residues" evidence="1">
    <location>
        <begin position="1"/>
        <end position="12"/>
    </location>
</feature>
<evidence type="ECO:0000313" key="2">
    <source>
        <dbReference type="EMBL" id="RST83928.1"/>
    </source>
</evidence>
<evidence type="ECO:0000256" key="1">
    <source>
        <dbReference type="SAM" id="MobiDB-lite"/>
    </source>
</evidence>
<organism evidence="2 3">
    <name type="scientific">Aquibium carbonis</name>
    <dbReference type="NCBI Taxonomy" id="2495581"/>
    <lineage>
        <taxon>Bacteria</taxon>
        <taxon>Pseudomonadati</taxon>
        <taxon>Pseudomonadota</taxon>
        <taxon>Alphaproteobacteria</taxon>
        <taxon>Hyphomicrobiales</taxon>
        <taxon>Phyllobacteriaceae</taxon>
        <taxon>Aquibium</taxon>
    </lineage>
</organism>
<feature type="compositionally biased region" description="Low complexity" evidence="1">
    <location>
        <begin position="76"/>
        <end position="89"/>
    </location>
</feature>
<dbReference type="EMBL" id="RWKW01000098">
    <property type="protein sequence ID" value="RST83928.1"/>
    <property type="molecule type" value="Genomic_DNA"/>
</dbReference>
<reference evidence="2 3" key="1">
    <citation type="submission" date="2018-12" db="EMBL/GenBank/DDBJ databases">
        <title>Mesorhizobium carbonis sp. nov., isolated from coal mine water.</title>
        <authorList>
            <person name="Xin W."/>
            <person name="Xu Z."/>
            <person name="Xiang F."/>
            <person name="Zhang J."/>
            <person name="Xi L."/>
            <person name="Liu J."/>
        </authorList>
    </citation>
    <scope>NUCLEOTIDE SEQUENCE [LARGE SCALE GENOMIC DNA]</scope>
    <source>
        <strain evidence="2 3">B2.3</strain>
    </source>
</reference>
<dbReference type="OrthoDB" id="8115580at2"/>